<keyword evidence="2" id="KW-0805">Transcription regulation</keyword>
<dbReference type="EMBL" id="OU503036">
    <property type="protein sequence ID" value="CAI9754090.1"/>
    <property type="molecule type" value="Genomic_DNA"/>
</dbReference>
<feature type="compositionally biased region" description="Basic and acidic residues" evidence="6">
    <location>
        <begin position="14"/>
        <end position="30"/>
    </location>
</feature>
<feature type="domain" description="BHLH" evidence="7">
    <location>
        <begin position="243"/>
        <end position="292"/>
    </location>
</feature>
<organism evidence="8 9">
    <name type="scientific">Fraxinus pennsylvanica</name>
    <dbReference type="NCBI Taxonomy" id="56036"/>
    <lineage>
        <taxon>Eukaryota</taxon>
        <taxon>Viridiplantae</taxon>
        <taxon>Streptophyta</taxon>
        <taxon>Embryophyta</taxon>
        <taxon>Tracheophyta</taxon>
        <taxon>Spermatophyta</taxon>
        <taxon>Magnoliopsida</taxon>
        <taxon>eudicotyledons</taxon>
        <taxon>Gunneridae</taxon>
        <taxon>Pentapetalae</taxon>
        <taxon>asterids</taxon>
        <taxon>lamiids</taxon>
        <taxon>Lamiales</taxon>
        <taxon>Oleaceae</taxon>
        <taxon>Oleeae</taxon>
        <taxon>Fraxinus</taxon>
    </lineage>
</organism>
<protein>
    <recommendedName>
        <fullName evidence="7">BHLH domain-containing protein</fullName>
    </recommendedName>
</protein>
<dbReference type="Proteomes" id="UP000834106">
    <property type="component" value="Chromosome 1"/>
</dbReference>
<dbReference type="PANTHER" id="PTHR45855:SF12">
    <property type="entry name" value="TRANSCRIPTION FACTOR PIF7-LIKE ISOFORM X1"/>
    <property type="match status" value="1"/>
</dbReference>
<evidence type="ECO:0000256" key="1">
    <source>
        <dbReference type="ARBA" id="ARBA00004123"/>
    </source>
</evidence>
<name>A0AAD2DJH0_9LAMI</name>
<evidence type="ECO:0000256" key="3">
    <source>
        <dbReference type="ARBA" id="ARBA00023125"/>
    </source>
</evidence>
<dbReference type="PANTHER" id="PTHR45855">
    <property type="entry name" value="TRANSCRIPTION FACTOR PIF1-RELATED"/>
    <property type="match status" value="1"/>
</dbReference>
<comment type="subcellular location">
    <subcellularLocation>
        <location evidence="1">Nucleus</location>
    </subcellularLocation>
</comment>
<dbReference type="GO" id="GO:0005634">
    <property type="term" value="C:nucleus"/>
    <property type="evidence" value="ECO:0007669"/>
    <property type="project" value="UniProtKB-SubCell"/>
</dbReference>
<sequence length="436" mass="48088">MNHCIVPKWNQRHQRQEQVEEEEGKTTRDHVPMSSYEVAELTWENGQLAMHDLGGMVPSPVRVRTGGDTLECIVDQATRDRPNKNEANLSSLAAPWGGKWPKSSSVDTQLKQKEANLSSIAASSGGKWSKSSGHMAASSTCHVRPAGLAKKRTRSDSEQNCGRYSEEDQGGEASGCASASATFCMDTDTTMMTWASFEPPQSFKSTRNGDEDSAFQAGSEKQDEERGNNWETTQSQSSGKHSRAAATHNQSERRRRDRINQKMKALQKLVPNASKTDKASMLDEVIAYLKQLQAQVQMMSARTNIPQMMMPLGIQQHLQMSLLARMGMGMGMGMLGMNNLARTMPQLLPSYIHSPPLSGAAPQFVPPPPFAMPQTIPPPTPSNTSLPFNDAYCTFLAQQSMNMDFYKKMEALYQQHVNQSAQKPVSSLQANNVQGE</sequence>
<dbReference type="Gene3D" id="4.10.280.10">
    <property type="entry name" value="Helix-loop-helix DNA-binding domain"/>
    <property type="match status" value="1"/>
</dbReference>
<dbReference type="SUPFAM" id="SSF47459">
    <property type="entry name" value="HLH, helix-loop-helix DNA-binding domain"/>
    <property type="match status" value="1"/>
</dbReference>
<evidence type="ECO:0000256" key="2">
    <source>
        <dbReference type="ARBA" id="ARBA00023015"/>
    </source>
</evidence>
<feature type="region of interest" description="Disordered" evidence="6">
    <location>
        <begin position="199"/>
        <end position="258"/>
    </location>
</feature>
<proteinExistence type="predicted"/>
<dbReference type="Pfam" id="PF00010">
    <property type="entry name" value="HLH"/>
    <property type="match status" value="1"/>
</dbReference>
<dbReference type="InterPro" id="IPR011598">
    <property type="entry name" value="bHLH_dom"/>
</dbReference>
<dbReference type="InterPro" id="IPR047265">
    <property type="entry name" value="PIF1-like_bHLH"/>
</dbReference>
<dbReference type="SMART" id="SM00353">
    <property type="entry name" value="HLH"/>
    <property type="match status" value="1"/>
</dbReference>
<dbReference type="CDD" id="cd11445">
    <property type="entry name" value="bHLH_AtPIF_like"/>
    <property type="match status" value="1"/>
</dbReference>
<dbReference type="InterPro" id="IPR031066">
    <property type="entry name" value="bHLH_ALC-like_plant"/>
</dbReference>
<keyword evidence="4" id="KW-0804">Transcription</keyword>
<feature type="compositionally biased region" description="Low complexity" evidence="6">
    <location>
        <begin position="123"/>
        <end position="133"/>
    </location>
</feature>
<dbReference type="AlphaFoldDB" id="A0AAD2DJH0"/>
<feature type="compositionally biased region" description="Polar residues" evidence="6">
    <location>
        <begin position="229"/>
        <end position="239"/>
    </location>
</feature>
<evidence type="ECO:0000313" key="8">
    <source>
        <dbReference type="EMBL" id="CAI9754090.1"/>
    </source>
</evidence>
<evidence type="ECO:0000256" key="5">
    <source>
        <dbReference type="ARBA" id="ARBA00023242"/>
    </source>
</evidence>
<dbReference type="PROSITE" id="PS50888">
    <property type="entry name" value="BHLH"/>
    <property type="match status" value="1"/>
</dbReference>
<feature type="region of interest" description="Disordered" evidence="6">
    <location>
        <begin position="123"/>
        <end position="176"/>
    </location>
</feature>
<evidence type="ECO:0000313" key="9">
    <source>
        <dbReference type="Proteomes" id="UP000834106"/>
    </source>
</evidence>
<keyword evidence="9" id="KW-1185">Reference proteome</keyword>
<accession>A0AAD2DJH0</accession>
<evidence type="ECO:0000256" key="6">
    <source>
        <dbReference type="SAM" id="MobiDB-lite"/>
    </source>
</evidence>
<keyword evidence="3" id="KW-0238">DNA-binding</keyword>
<reference evidence="8" key="1">
    <citation type="submission" date="2023-05" db="EMBL/GenBank/DDBJ databases">
        <authorList>
            <person name="Huff M."/>
        </authorList>
    </citation>
    <scope>NUCLEOTIDE SEQUENCE</scope>
</reference>
<dbReference type="GO" id="GO:0046983">
    <property type="term" value="F:protein dimerization activity"/>
    <property type="evidence" value="ECO:0007669"/>
    <property type="project" value="InterPro"/>
</dbReference>
<keyword evidence="5" id="KW-0539">Nucleus</keyword>
<feature type="region of interest" description="Disordered" evidence="6">
    <location>
        <begin position="9"/>
        <end position="30"/>
    </location>
</feature>
<dbReference type="GO" id="GO:0003677">
    <property type="term" value="F:DNA binding"/>
    <property type="evidence" value="ECO:0007669"/>
    <property type="project" value="UniProtKB-KW"/>
</dbReference>
<gene>
    <name evidence="8" type="ORF">FPE_LOCUS1521</name>
</gene>
<dbReference type="InterPro" id="IPR036638">
    <property type="entry name" value="HLH_DNA-bd_sf"/>
</dbReference>
<evidence type="ECO:0000259" key="7">
    <source>
        <dbReference type="PROSITE" id="PS50888"/>
    </source>
</evidence>
<evidence type="ECO:0000256" key="4">
    <source>
        <dbReference type="ARBA" id="ARBA00023163"/>
    </source>
</evidence>